<keyword evidence="1" id="KW-0472">Membrane</keyword>
<dbReference type="AlphaFoldDB" id="A0AA40DR78"/>
<feature type="chain" id="PRO_5041245082" evidence="2">
    <location>
        <begin position="23"/>
        <end position="75"/>
    </location>
</feature>
<name>A0AA40DR78_9PEZI</name>
<proteinExistence type="predicted"/>
<evidence type="ECO:0000256" key="2">
    <source>
        <dbReference type="SAM" id="SignalP"/>
    </source>
</evidence>
<dbReference type="Proteomes" id="UP001172101">
    <property type="component" value="Unassembled WGS sequence"/>
</dbReference>
<evidence type="ECO:0000256" key="1">
    <source>
        <dbReference type="SAM" id="Phobius"/>
    </source>
</evidence>
<keyword evidence="1" id="KW-1133">Transmembrane helix</keyword>
<sequence length="75" mass="8461">MVSALWASFCPLTALLVFLALGDIVAGELGRVVVIQILQHLLLVAFYFLKSSHLYYPHSRRTCCGIFTEIFTVRM</sequence>
<comment type="caution">
    <text evidence="3">The sequence shown here is derived from an EMBL/GenBank/DDBJ whole genome shotgun (WGS) entry which is preliminary data.</text>
</comment>
<reference evidence="3" key="1">
    <citation type="submission" date="2023-06" db="EMBL/GenBank/DDBJ databases">
        <title>Genome-scale phylogeny and comparative genomics of the fungal order Sordariales.</title>
        <authorList>
            <consortium name="Lawrence Berkeley National Laboratory"/>
            <person name="Hensen N."/>
            <person name="Bonometti L."/>
            <person name="Westerberg I."/>
            <person name="Brannstrom I.O."/>
            <person name="Guillou S."/>
            <person name="Cros-Aarteil S."/>
            <person name="Calhoun S."/>
            <person name="Haridas S."/>
            <person name="Kuo A."/>
            <person name="Mondo S."/>
            <person name="Pangilinan J."/>
            <person name="Riley R."/>
            <person name="LaButti K."/>
            <person name="Andreopoulos B."/>
            <person name="Lipzen A."/>
            <person name="Chen C."/>
            <person name="Yanf M."/>
            <person name="Daum C."/>
            <person name="Ng V."/>
            <person name="Clum A."/>
            <person name="Steindorff A."/>
            <person name="Ohm R."/>
            <person name="Martin F."/>
            <person name="Silar P."/>
            <person name="Natvig D."/>
            <person name="Lalanne C."/>
            <person name="Gautier V."/>
            <person name="Ament-velasquez S.L."/>
            <person name="Kruys A."/>
            <person name="Hutchinson M.I."/>
            <person name="Powell A.J."/>
            <person name="Barry K."/>
            <person name="Miller A.N."/>
            <person name="Grigoriev I.V."/>
            <person name="Debuchy R."/>
            <person name="Gladieux P."/>
            <person name="Thoren M.H."/>
            <person name="Johannesson H."/>
        </authorList>
    </citation>
    <scope>NUCLEOTIDE SEQUENCE</scope>
    <source>
        <strain evidence="3">SMH2392-1A</strain>
    </source>
</reference>
<evidence type="ECO:0000313" key="4">
    <source>
        <dbReference type="Proteomes" id="UP001172101"/>
    </source>
</evidence>
<keyword evidence="4" id="KW-1185">Reference proteome</keyword>
<feature type="signal peptide" evidence="2">
    <location>
        <begin position="1"/>
        <end position="22"/>
    </location>
</feature>
<dbReference type="RefSeq" id="XP_060293873.1">
    <property type="nucleotide sequence ID" value="XM_060434472.1"/>
</dbReference>
<keyword evidence="2" id="KW-0732">Signal</keyword>
<keyword evidence="1" id="KW-0812">Transmembrane</keyword>
<accession>A0AA40DR78</accession>
<protein>
    <submittedName>
        <fullName evidence="3">Uncharacterized protein</fullName>
    </submittedName>
</protein>
<dbReference type="EMBL" id="JAUIRO010000005">
    <property type="protein sequence ID" value="KAK0712550.1"/>
    <property type="molecule type" value="Genomic_DNA"/>
</dbReference>
<gene>
    <name evidence="3" type="ORF">B0T26DRAFT_339690</name>
</gene>
<organism evidence="3 4">
    <name type="scientific">Lasiosphaeria miniovina</name>
    <dbReference type="NCBI Taxonomy" id="1954250"/>
    <lineage>
        <taxon>Eukaryota</taxon>
        <taxon>Fungi</taxon>
        <taxon>Dikarya</taxon>
        <taxon>Ascomycota</taxon>
        <taxon>Pezizomycotina</taxon>
        <taxon>Sordariomycetes</taxon>
        <taxon>Sordariomycetidae</taxon>
        <taxon>Sordariales</taxon>
        <taxon>Lasiosphaeriaceae</taxon>
        <taxon>Lasiosphaeria</taxon>
    </lineage>
</organism>
<evidence type="ECO:0000313" key="3">
    <source>
        <dbReference type="EMBL" id="KAK0712550.1"/>
    </source>
</evidence>
<feature type="transmembrane region" description="Helical" evidence="1">
    <location>
        <begin position="32"/>
        <end position="49"/>
    </location>
</feature>
<dbReference type="GeneID" id="85317742"/>